<organism evidence="3 4">
    <name type="scientific">Pengzhenrongella frigida</name>
    <dbReference type="NCBI Taxonomy" id="1259133"/>
    <lineage>
        <taxon>Bacteria</taxon>
        <taxon>Bacillati</taxon>
        <taxon>Actinomycetota</taxon>
        <taxon>Actinomycetes</taxon>
        <taxon>Micrococcales</taxon>
        <taxon>Pengzhenrongella</taxon>
    </lineage>
</organism>
<evidence type="ECO:0000256" key="1">
    <source>
        <dbReference type="ARBA" id="ARBA00006817"/>
    </source>
</evidence>
<evidence type="ECO:0000259" key="2">
    <source>
        <dbReference type="Pfam" id="PF08327"/>
    </source>
</evidence>
<protein>
    <submittedName>
        <fullName evidence="3">Polyketide cyclase</fullName>
    </submittedName>
</protein>
<keyword evidence="4" id="KW-1185">Reference proteome</keyword>
<evidence type="ECO:0000313" key="3">
    <source>
        <dbReference type="EMBL" id="RYV49780.1"/>
    </source>
</evidence>
<dbReference type="EMBL" id="SDWW01000053">
    <property type="protein sequence ID" value="RYV49780.1"/>
    <property type="molecule type" value="Genomic_DNA"/>
</dbReference>
<dbReference type="OrthoDB" id="5185819at2"/>
<dbReference type="Proteomes" id="UP000293764">
    <property type="component" value="Unassembled WGS sequence"/>
</dbReference>
<sequence>MTTNAVTITAPEGLPFIDMTREFDAPVEAVYRAHTEPDLLTLWLGPRGYDMTIERFEMKAGGRYRYLHTDPEGVSYTFNGVVHVARPNELIIQTFEFEGFPDIVSLETMRLEDLGEGRTLLSAHSVYPSVEARDGMAASGMEQGVTEGYEKLDEVLANLSVSH</sequence>
<feature type="domain" description="Activator of Hsp90 ATPase homologue 1/2-like C-terminal" evidence="2">
    <location>
        <begin position="24"/>
        <end position="156"/>
    </location>
</feature>
<comment type="similarity">
    <text evidence="1">Belongs to the AHA1 family.</text>
</comment>
<comment type="caution">
    <text evidence="3">The sequence shown here is derived from an EMBL/GenBank/DDBJ whole genome shotgun (WGS) entry which is preliminary data.</text>
</comment>
<dbReference type="InterPro" id="IPR023393">
    <property type="entry name" value="START-like_dom_sf"/>
</dbReference>
<name>A0A4Q5MW45_9MICO</name>
<gene>
    <name evidence="3" type="ORF">EUA98_17000</name>
</gene>
<evidence type="ECO:0000313" key="4">
    <source>
        <dbReference type="Proteomes" id="UP000293764"/>
    </source>
</evidence>
<accession>A0A4Q5MW45</accession>
<dbReference type="Gene3D" id="3.30.530.20">
    <property type="match status" value="1"/>
</dbReference>
<dbReference type="SUPFAM" id="SSF55961">
    <property type="entry name" value="Bet v1-like"/>
    <property type="match status" value="1"/>
</dbReference>
<dbReference type="AlphaFoldDB" id="A0A4Q5MW45"/>
<dbReference type="CDD" id="cd07826">
    <property type="entry name" value="SRPBCC_CalC_Aha1-like_9"/>
    <property type="match status" value="1"/>
</dbReference>
<dbReference type="InterPro" id="IPR013538">
    <property type="entry name" value="ASHA1/2-like_C"/>
</dbReference>
<dbReference type="RefSeq" id="WP_130103890.1">
    <property type="nucleotide sequence ID" value="NZ_SDWW01000053.1"/>
</dbReference>
<reference evidence="3 4" key="1">
    <citation type="submission" date="2019-01" db="EMBL/GenBank/DDBJ databases">
        <title>Novel species of Cellulomonas.</title>
        <authorList>
            <person name="Liu Q."/>
            <person name="Xin Y.-H."/>
        </authorList>
    </citation>
    <scope>NUCLEOTIDE SEQUENCE [LARGE SCALE GENOMIC DNA]</scope>
    <source>
        <strain evidence="3 4">HLT2-17</strain>
    </source>
</reference>
<dbReference type="Pfam" id="PF08327">
    <property type="entry name" value="AHSA1"/>
    <property type="match status" value="1"/>
</dbReference>
<proteinExistence type="inferred from homology"/>